<evidence type="ECO:0000313" key="4">
    <source>
        <dbReference type="Proteomes" id="UP000241010"/>
    </source>
</evidence>
<dbReference type="GO" id="GO:0003697">
    <property type="term" value="F:single-stranded DNA binding"/>
    <property type="evidence" value="ECO:0007669"/>
    <property type="project" value="InterPro"/>
</dbReference>
<dbReference type="Pfam" id="PF18818">
    <property type="entry name" value="MPTase-PolyVal"/>
    <property type="match status" value="1"/>
</dbReference>
<dbReference type="Proteomes" id="UP000241010">
    <property type="component" value="Unassembled WGS sequence"/>
</dbReference>
<evidence type="ECO:0000259" key="1">
    <source>
        <dbReference type="Pfam" id="PF08401"/>
    </source>
</evidence>
<dbReference type="OrthoDB" id="9792687at2"/>
<feature type="domain" description="Polyvalent protein metallopeptidase" evidence="2">
    <location>
        <begin position="150"/>
        <end position="274"/>
    </location>
</feature>
<dbReference type="PIRSF" id="PIRSF037112">
    <property type="entry name" value="Antirestriction_ArdC"/>
    <property type="match status" value="1"/>
</dbReference>
<reference evidence="3 4" key="1">
    <citation type="submission" date="2018-03" db="EMBL/GenBank/DDBJ databases">
        <title>Cereibacter changlensis.</title>
        <authorList>
            <person name="Meyer T.E."/>
            <person name="Miller S."/>
            <person name="Lodha T."/>
            <person name="Gandham S."/>
            <person name="Chintalapati S."/>
            <person name="Chintalapati V.R."/>
        </authorList>
    </citation>
    <scope>NUCLEOTIDE SEQUENCE [LARGE SCALE GENOMIC DNA]</scope>
    <source>
        <strain evidence="3 4">JA139</strain>
    </source>
</reference>
<dbReference type="RefSeq" id="WP_107666116.1">
    <property type="nucleotide sequence ID" value="NZ_PZKG01000325.1"/>
</dbReference>
<name>A0A2T4JKR9_9RHOB</name>
<dbReference type="InterPro" id="IPR041459">
    <property type="entry name" value="MPTase-PolyVal"/>
</dbReference>
<evidence type="ECO:0000259" key="2">
    <source>
        <dbReference type="Pfam" id="PF18818"/>
    </source>
</evidence>
<dbReference type="InterPro" id="IPR017113">
    <property type="entry name" value="Antirestriction_ArdC"/>
</dbReference>
<dbReference type="Pfam" id="PF08401">
    <property type="entry name" value="ArdcN"/>
    <property type="match status" value="1"/>
</dbReference>
<evidence type="ECO:0000313" key="3">
    <source>
        <dbReference type="EMBL" id="PTE18484.1"/>
    </source>
</evidence>
<organism evidence="3 4">
    <name type="scientific">Cereibacter changlensis JA139</name>
    <dbReference type="NCBI Taxonomy" id="1188249"/>
    <lineage>
        <taxon>Bacteria</taxon>
        <taxon>Pseudomonadati</taxon>
        <taxon>Pseudomonadota</taxon>
        <taxon>Alphaproteobacteria</taxon>
        <taxon>Rhodobacterales</taxon>
        <taxon>Paracoccaceae</taxon>
        <taxon>Cereibacter</taxon>
    </lineage>
</organism>
<protein>
    <submittedName>
        <fullName evidence="3">Antirestriction protein</fullName>
    </submittedName>
</protein>
<keyword evidence="4" id="KW-1185">Reference proteome</keyword>
<feature type="domain" description="N-terminal" evidence="1">
    <location>
        <begin position="7"/>
        <end position="120"/>
    </location>
</feature>
<sequence>MAAEKFDVQAEVTKSIIAAIEAGCPPWRKPWTGDKGGAPLPLRSTGEAYRGINVILLWLRAAEMGYTSAHWFTFKQALDMGAHVRKGEKSATVVKYGTVEKENEQGEESRISYARAYRVFNANQIEGLPVDFYGKPAEAPRDLGTVADPELDAFFAATGAKIQQSADDPRAYYAPATDHINMPLVATFESASRFYGVLAHEVTHWTGAKHRLDRFSNSRTKNVYGFEELVAEIGSCMVSAQLGVEPDFEQSAAYVKHWLDAIKGDKKLIFKAATEAQKAADFIIAAASTEARREAA</sequence>
<accession>A0A2T4JKR9</accession>
<dbReference type="AlphaFoldDB" id="A0A2T4JKR9"/>
<comment type="caution">
    <text evidence="3">The sequence shown here is derived from an EMBL/GenBank/DDBJ whole genome shotgun (WGS) entry which is preliminary data.</text>
</comment>
<dbReference type="EMBL" id="PZKG01000325">
    <property type="protein sequence ID" value="PTE18484.1"/>
    <property type="molecule type" value="Genomic_DNA"/>
</dbReference>
<proteinExistence type="predicted"/>
<dbReference type="InterPro" id="IPR013610">
    <property type="entry name" value="ArdC_N"/>
</dbReference>
<gene>
    <name evidence="3" type="ORF">C5F48_23670</name>
</gene>